<dbReference type="PROSITE" id="PS50110">
    <property type="entry name" value="RESPONSE_REGULATORY"/>
    <property type="match status" value="1"/>
</dbReference>
<dbReference type="SMART" id="SM00448">
    <property type="entry name" value="REC"/>
    <property type="match status" value="1"/>
</dbReference>
<evidence type="ECO:0000256" key="7">
    <source>
        <dbReference type="PROSITE-ProRule" id="PRU01091"/>
    </source>
</evidence>
<dbReference type="PANTHER" id="PTHR48111:SF1">
    <property type="entry name" value="TWO-COMPONENT RESPONSE REGULATOR ORR33"/>
    <property type="match status" value="1"/>
</dbReference>
<accession>A0A5N8XTX9</accession>
<dbReference type="SMART" id="SM00862">
    <property type="entry name" value="Trans_reg_C"/>
    <property type="match status" value="1"/>
</dbReference>
<keyword evidence="11" id="KW-1185">Reference proteome</keyword>
<evidence type="ECO:0000259" key="8">
    <source>
        <dbReference type="PROSITE" id="PS50110"/>
    </source>
</evidence>
<evidence type="ECO:0000256" key="2">
    <source>
        <dbReference type="ARBA" id="ARBA00023012"/>
    </source>
</evidence>
<dbReference type="InterPro" id="IPR011006">
    <property type="entry name" value="CheY-like_superfamily"/>
</dbReference>
<keyword evidence="1 6" id="KW-0597">Phosphoprotein</keyword>
<dbReference type="CDD" id="cd00383">
    <property type="entry name" value="trans_reg_C"/>
    <property type="match status" value="1"/>
</dbReference>
<evidence type="ECO:0000256" key="5">
    <source>
        <dbReference type="ARBA" id="ARBA00023163"/>
    </source>
</evidence>
<dbReference type="EMBL" id="VJZC01000473">
    <property type="protein sequence ID" value="MPY62847.1"/>
    <property type="molecule type" value="Genomic_DNA"/>
</dbReference>
<dbReference type="SUPFAM" id="SSF52172">
    <property type="entry name" value="CheY-like"/>
    <property type="match status" value="1"/>
</dbReference>
<evidence type="ECO:0000256" key="4">
    <source>
        <dbReference type="ARBA" id="ARBA00023125"/>
    </source>
</evidence>
<dbReference type="Gene3D" id="3.40.50.2300">
    <property type="match status" value="1"/>
</dbReference>
<dbReference type="Proteomes" id="UP000400924">
    <property type="component" value="Unassembled WGS sequence"/>
</dbReference>
<evidence type="ECO:0000256" key="6">
    <source>
        <dbReference type="PROSITE-ProRule" id="PRU00169"/>
    </source>
</evidence>
<dbReference type="RefSeq" id="WP_152776181.1">
    <property type="nucleotide sequence ID" value="NZ_VJZC01000473.1"/>
</dbReference>
<dbReference type="GO" id="GO:0000156">
    <property type="term" value="F:phosphorelay response regulator activity"/>
    <property type="evidence" value="ECO:0007669"/>
    <property type="project" value="TreeGrafter"/>
</dbReference>
<feature type="DNA-binding region" description="OmpR/PhoB-type" evidence="7">
    <location>
        <begin position="146"/>
        <end position="242"/>
    </location>
</feature>
<evidence type="ECO:0000256" key="3">
    <source>
        <dbReference type="ARBA" id="ARBA00023015"/>
    </source>
</evidence>
<keyword evidence="5" id="KW-0804">Transcription</keyword>
<dbReference type="FunFam" id="3.40.50.2300:FF:000001">
    <property type="entry name" value="DNA-binding response regulator PhoB"/>
    <property type="match status" value="1"/>
</dbReference>
<dbReference type="OrthoDB" id="3820102at2"/>
<gene>
    <name evidence="10" type="ORF">FNH08_38575</name>
</gene>
<dbReference type="SUPFAM" id="SSF46894">
    <property type="entry name" value="C-terminal effector domain of the bipartite response regulators"/>
    <property type="match status" value="1"/>
</dbReference>
<evidence type="ECO:0000313" key="10">
    <source>
        <dbReference type="EMBL" id="MPY62847.1"/>
    </source>
</evidence>
<dbReference type="GO" id="GO:0006355">
    <property type="term" value="P:regulation of DNA-templated transcription"/>
    <property type="evidence" value="ECO:0007669"/>
    <property type="project" value="InterPro"/>
</dbReference>
<feature type="modified residue" description="4-aspartylphosphate" evidence="6">
    <location>
        <position position="70"/>
    </location>
</feature>
<dbReference type="PANTHER" id="PTHR48111">
    <property type="entry name" value="REGULATOR OF RPOS"/>
    <property type="match status" value="1"/>
</dbReference>
<dbReference type="Gene3D" id="1.10.10.10">
    <property type="entry name" value="Winged helix-like DNA-binding domain superfamily/Winged helix DNA-binding domain"/>
    <property type="match status" value="1"/>
</dbReference>
<dbReference type="GO" id="GO:0005829">
    <property type="term" value="C:cytosol"/>
    <property type="evidence" value="ECO:0007669"/>
    <property type="project" value="TreeGrafter"/>
</dbReference>
<dbReference type="AlphaFoldDB" id="A0A5N8XTX9"/>
<evidence type="ECO:0000313" key="11">
    <source>
        <dbReference type="Proteomes" id="UP000400924"/>
    </source>
</evidence>
<organism evidence="10 11">
    <name type="scientific">Streptomyces spongiae</name>
    <dbReference type="NCBI Taxonomy" id="565072"/>
    <lineage>
        <taxon>Bacteria</taxon>
        <taxon>Bacillati</taxon>
        <taxon>Actinomycetota</taxon>
        <taxon>Actinomycetes</taxon>
        <taxon>Kitasatosporales</taxon>
        <taxon>Streptomycetaceae</taxon>
        <taxon>Streptomyces</taxon>
    </lineage>
</organism>
<feature type="domain" description="Response regulatory" evidence="8">
    <location>
        <begin position="21"/>
        <end position="135"/>
    </location>
</feature>
<dbReference type="Pfam" id="PF00486">
    <property type="entry name" value="Trans_reg_C"/>
    <property type="match status" value="1"/>
</dbReference>
<keyword evidence="2" id="KW-0902">Two-component regulatory system</keyword>
<dbReference type="GO" id="GO:0000976">
    <property type="term" value="F:transcription cis-regulatory region binding"/>
    <property type="evidence" value="ECO:0007669"/>
    <property type="project" value="TreeGrafter"/>
</dbReference>
<feature type="domain" description="OmpR/PhoB-type" evidence="9">
    <location>
        <begin position="146"/>
        <end position="242"/>
    </location>
</feature>
<dbReference type="FunFam" id="1.10.10.10:FF:000005">
    <property type="entry name" value="Two-component system response regulator"/>
    <property type="match status" value="1"/>
</dbReference>
<evidence type="ECO:0000259" key="9">
    <source>
        <dbReference type="PROSITE" id="PS51755"/>
    </source>
</evidence>
<keyword evidence="3" id="KW-0805">Transcription regulation</keyword>
<protein>
    <submittedName>
        <fullName evidence="10">Response regulator transcription factor</fullName>
    </submittedName>
</protein>
<comment type="caution">
    <text evidence="10">The sequence shown here is derived from an EMBL/GenBank/DDBJ whole genome shotgun (WGS) entry which is preliminary data.</text>
</comment>
<dbReference type="GO" id="GO:0032993">
    <property type="term" value="C:protein-DNA complex"/>
    <property type="evidence" value="ECO:0007669"/>
    <property type="project" value="TreeGrafter"/>
</dbReference>
<name>A0A5N8XTX9_9ACTN</name>
<evidence type="ECO:0000256" key="1">
    <source>
        <dbReference type="ARBA" id="ARBA00022553"/>
    </source>
</evidence>
<dbReference type="InterPro" id="IPR016032">
    <property type="entry name" value="Sig_transdc_resp-reg_C-effctor"/>
</dbReference>
<reference evidence="10 11" key="1">
    <citation type="submission" date="2019-07" db="EMBL/GenBank/DDBJ databases">
        <title>New species of Amycolatopsis and Streptomyces.</title>
        <authorList>
            <person name="Duangmal K."/>
            <person name="Teo W.F.A."/>
            <person name="Lipun K."/>
        </authorList>
    </citation>
    <scope>NUCLEOTIDE SEQUENCE [LARGE SCALE GENOMIC DNA]</scope>
    <source>
        <strain evidence="10 11">NBRC 106415</strain>
    </source>
</reference>
<dbReference type="Gene3D" id="6.10.250.690">
    <property type="match status" value="1"/>
</dbReference>
<dbReference type="InterPro" id="IPR039420">
    <property type="entry name" value="WalR-like"/>
</dbReference>
<dbReference type="InterPro" id="IPR001789">
    <property type="entry name" value="Sig_transdc_resp-reg_receiver"/>
</dbReference>
<dbReference type="PROSITE" id="PS51755">
    <property type="entry name" value="OMPR_PHOB"/>
    <property type="match status" value="1"/>
</dbReference>
<sequence length="243" mass="26901">MTKPVHAAGHSLAPTSTPTARILVVDDEENVRSMLTMALEFLDYAVTGAATGRQALESVGRHNPDLVLLDVNLPDVSGFDVCRTLRERGVTVPVLFLTGVGRVDDRVRGLDLGGDDFLTKPFELKEVAARIRALLRRSSGSLHPERSQLRVGDLHLDTEAHQVWSAGEPVELTTTEFALLRYLMENPGRVLTRTQILERVWNHRNEGSGAVDTYIYYLRRKLGGTGQSLIRTVRGVGYRLCAD</sequence>
<dbReference type="Pfam" id="PF00072">
    <property type="entry name" value="Response_reg"/>
    <property type="match status" value="1"/>
</dbReference>
<keyword evidence="4 7" id="KW-0238">DNA-binding</keyword>
<dbReference type="InterPro" id="IPR001867">
    <property type="entry name" value="OmpR/PhoB-type_DNA-bd"/>
</dbReference>
<proteinExistence type="predicted"/>
<dbReference type="InterPro" id="IPR036388">
    <property type="entry name" value="WH-like_DNA-bd_sf"/>
</dbReference>